<evidence type="ECO:0000313" key="3">
    <source>
        <dbReference type="Proteomes" id="UP001219355"/>
    </source>
</evidence>
<feature type="transmembrane region" description="Helical" evidence="1">
    <location>
        <begin position="12"/>
        <end position="34"/>
    </location>
</feature>
<name>A0AAF0DEN4_9EURO</name>
<proteinExistence type="predicted"/>
<feature type="transmembrane region" description="Helical" evidence="1">
    <location>
        <begin position="95"/>
        <end position="115"/>
    </location>
</feature>
<organism evidence="2 3">
    <name type="scientific">Emydomyces testavorans</name>
    <dbReference type="NCBI Taxonomy" id="2070801"/>
    <lineage>
        <taxon>Eukaryota</taxon>
        <taxon>Fungi</taxon>
        <taxon>Dikarya</taxon>
        <taxon>Ascomycota</taxon>
        <taxon>Pezizomycotina</taxon>
        <taxon>Eurotiomycetes</taxon>
        <taxon>Eurotiomycetidae</taxon>
        <taxon>Onygenales</taxon>
        <taxon>Nannizziopsiaceae</taxon>
        <taxon>Emydomyces</taxon>
    </lineage>
</organism>
<keyword evidence="3" id="KW-1185">Reference proteome</keyword>
<accession>A0AAF0DEN4</accession>
<keyword evidence="1" id="KW-0812">Transmembrane</keyword>
<keyword evidence="1" id="KW-1133">Transmembrane helix</keyword>
<protein>
    <submittedName>
        <fullName evidence="2">Uncharacterized protein</fullName>
    </submittedName>
</protein>
<sequence length="145" mass="16287">MASGAFFDPLRLLRVAPLLSSTGTLIYATTELIYNSSFLHPSVRKHYDELLPKWWTVVFRRGVWVVLALVMTTSTTAMANLVFDHCYSLPSFSTKLYWSGLVGAMGHLIFVPWVAGPVQQMMEEQSKDGFSSNMAKFEAIEAYPV</sequence>
<gene>
    <name evidence="2" type="ORF">PRK78_002621</name>
</gene>
<dbReference type="EMBL" id="CP120628">
    <property type="protein sequence ID" value="WEW57159.1"/>
    <property type="molecule type" value="Genomic_DNA"/>
</dbReference>
<evidence type="ECO:0000313" key="2">
    <source>
        <dbReference type="EMBL" id="WEW57159.1"/>
    </source>
</evidence>
<feature type="transmembrane region" description="Helical" evidence="1">
    <location>
        <begin position="62"/>
        <end position="83"/>
    </location>
</feature>
<keyword evidence="1" id="KW-0472">Membrane</keyword>
<dbReference type="AlphaFoldDB" id="A0AAF0DEN4"/>
<reference evidence="2" key="1">
    <citation type="submission" date="2023-03" db="EMBL/GenBank/DDBJ databases">
        <title>Emydomyces testavorans Genome Sequence.</title>
        <authorList>
            <person name="Hoyer L."/>
        </authorList>
    </citation>
    <scope>NUCLEOTIDE SEQUENCE</scope>
    <source>
        <strain evidence="2">16-2883</strain>
    </source>
</reference>
<dbReference type="Proteomes" id="UP001219355">
    <property type="component" value="Chromosome 2"/>
</dbReference>
<evidence type="ECO:0000256" key="1">
    <source>
        <dbReference type="SAM" id="Phobius"/>
    </source>
</evidence>